<dbReference type="OrthoDB" id="9793799at2"/>
<keyword evidence="3" id="KW-1003">Cell membrane</keyword>
<dbReference type="InterPro" id="IPR023090">
    <property type="entry name" value="UPF0702_alpha/beta_dom_sf"/>
</dbReference>
<feature type="domain" description="YetF C-terminal" evidence="8">
    <location>
        <begin position="83"/>
        <end position="151"/>
    </location>
</feature>
<feature type="transmembrane region" description="Helical" evidence="7">
    <location>
        <begin position="36"/>
        <end position="53"/>
    </location>
</feature>
<keyword evidence="4 7" id="KW-0812">Transmembrane</keyword>
<keyword evidence="5 7" id="KW-1133">Transmembrane helix</keyword>
<reference evidence="11" key="1">
    <citation type="submission" date="2016-10" db="EMBL/GenBank/DDBJ databases">
        <authorList>
            <person name="Varghese N."/>
            <person name="Submissions S."/>
        </authorList>
    </citation>
    <scope>NUCLEOTIDE SEQUENCE [LARGE SCALE GENOMIC DNA]</scope>
    <source>
        <strain evidence="11">DSM 23439</strain>
    </source>
</reference>
<feature type="transmembrane region" description="Helical" evidence="7">
    <location>
        <begin position="59"/>
        <end position="81"/>
    </location>
</feature>
<gene>
    <name evidence="10" type="ORF">SAMN05421848_1918</name>
</gene>
<evidence type="ECO:0000256" key="3">
    <source>
        <dbReference type="ARBA" id="ARBA00022475"/>
    </source>
</evidence>
<sequence length="166" mass="17955">MTPIMHTIVVGILSYLTLIIVLRISGKRTLSKWNAFDFVVTIALGSILATSLTSTEVTLAQSVTAFVVIIALQFVITFTSVRSRGVLKLIKSQPTLLLYKGEYCHDAMTRERVVRAEVLAAAREKGMVDIEQVHAVVLETDGAFSVIGQAGEHDSALEGVEGVPGR</sequence>
<evidence type="ECO:0000256" key="4">
    <source>
        <dbReference type="ARBA" id="ARBA00022692"/>
    </source>
</evidence>
<organism evidence="10 11">
    <name type="scientific">Kushneria avicenniae</name>
    <dbReference type="NCBI Taxonomy" id="402385"/>
    <lineage>
        <taxon>Bacteria</taxon>
        <taxon>Pseudomonadati</taxon>
        <taxon>Pseudomonadota</taxon>
        <taxon>Gammaproteobacteria</taxon>
        <taxon>Oceanospirillales</taxon>
        <taxon>Halomonadaceae</taxon>
        <taxon>Kushneria</taxon>
    </lineage>
</organism>
<evidence type="ECO:0000256" key="2">
    <source>
        <dbReference type="ARBA" id="ARBA00006448"/>
    </source>
</evidence>
<dbReference type="Pfam" id="PF04239">
    <property type="entry name" value="DUF421"/>
    <property type="match status" value="1"/>
</dbReference>
<protein>
    <recommendedName>
        <fullName evidence="12">DUF421 domain-containing protein</fullName>
    </recommendedName>
</protein>
<dbReference type="Pfam" id="PF20730">
    <property type="entry name" value="YetF_N"/>
    <property type="match status" value="1"/>
</dbReference>
<name>A0A1I1KKK0_9GAMM</name>
<feature type="transmembrane region" description="Helical" evidence="7">
    <location>
        <begin position="6"/>
        <end position="24"/>
    </location>
</feature>
<dbReference type="PANTHER" id="PTHR34582">
    <property type="entry name" value="UPF0702 TRANSMEMBRANE PROTEIN YCAP"/>
    <property type="match status" value="1"/>
</dbReference>
<dbReference type="PANTHER" id="PTHR34582:SF6">
    <property type="entry name" value="UPF0702 TRANSMEMBRANE PROTEIN YCAP"/>
    <property type="match status" value="1"/>
</dbReference>
<dbReference type="EMBL" id="FOLY01000004">
    <property type="protein sequence ID" value="SFC59198.1"/>
    <property type="molecule type" value="Genomic_DNA"/>
</dbReference>
<accession>A0A1I1KKK0</accession>
<dbReference type="RefSeq" id="WP_090133390.1">
    <property type="nucleotide sequence ID" value="NZ_FOLY01000004.1"/>
</dbReference>
<proteinExistence type="inferred from homology"/>
<evidence type="ECO:0000259" key="9">
    <source>
        <dbReference type="Pfam" id="PF20730"/>
    </source>
</evidence>
<keyword evidence="11" id="KW-1185">Reference proteome</keyword>
<comment type="subcellular location">
    <subcellularLocation>
        <location evidence="1">Cell membrane</location>
        <topology evidence="1">Multi-pass membrane protein</topology>
    </subcellularLocation>
</comment>
<keyword evidence="6 7" id="KW-0472">Membrane</keyword>
<evidence type="ECO:0000256" key="7">
    <source>
        <dbReference type="SAM" id="Phobius"/>
    </source>
</evidence>
<dbReference type="InterPro" id="IPR007353">
    <property type="entry name" value="DUF421"/>
</dbReference>
<comment type="similarity">
    <text evidence="2">Belongs to the UPF0702 family.</text>
</comment>
<evidence type="ECO:0008006" key="12">
    <source>
        <dbReference type="Google" id="ProtNLM"/>
    </source>
</evidence>
<dbReference type="AlphaFoldDB" id="A0A1I1KKK0"/>
<dbReference type="Proteomes" id="UP000199046">
    <property type="component" value="Unassembled WGS sequence"/>
</dbReference>
<evidence type="ECO:0000256" key="6">
    <source>
        <dbReference type="ARBA" id="ARBA00023136"/>
    </source>
</evidence>
<evidence type="ECO:0000259" key="8">
    <source>
        <dbReference type="Pfam" id="PF04239"/>
    </source>
</evidence>
<feature type="domain" description="YetF-like N-terminal transmembrane" evidence="9">
    <location>
        <begin position="12"/>
        <end position="78"/>
    </location>
</feature>
<dbReference type="STRING" id="402385.SAMN05421848_1918"/>
<evidence type="ECO:0000313" key="10">
    <source>
        <dbReference type="EMBL" id="SFC59198.1"/>
    </source>
</evidence>
<dbReference type="Gene3D" id="3.30.240.20">
    <property type="entry name" value="bsu07140 like domains"/>
    <property type="match status" value="1"/>
</dbReference>
<dbReference type="GO" id="GO:0005886">
    <property type="term" value="C:plasma membrane"/>
    <property type="evidence" value="ECO:0007669"/>
    <property type="project" value="UniProtKB-SubCell"/>
</dbReference>
<evidence type="ECO:0000313" key="11">
    <source>
        <dbReference type="Proteomes" id="UP000199046"/>
    </source>
</evidence>
<evidence type="ECO:0000256" key="1">
    <source>
        <dbReference type="ARBA" id="ARBA00004651"/>
    </source>
</evidence>
<dbReference type="InterPro" id="IPR048454">
    <property type="entry name" value="YetF_N"/>
</dbReference>
<evidence type="ECO:0000256" key="5">
    <source>
        <dbReference type="ARBA" id="ARBA00022989"/>
    </source>
</evidence>